<evidence type="ECO:0000313" key="3">
    <source>
        <dbReference type="Proteomes" id="UP000825729"/>
    </source>
</evidence>
<protein>
    <submittedName>
        <fullName evidence="2">Uncharacterized protein</fullName>
    </submittedName>
</protein>
<dbReference type="EMBL" id="JAINDJ010000004">
    <property type="protein sequence ID" value="KAG9450854.1"/>
    <property type="molecule type" value="Genomic_DNA"/>
</dbReference>
<keyword evidence="3" id="KW-1185">Reference proteome</keyword>
<evidence type="ECO:0000256" key="1">
    <source>
        <dbReference type="SAM" id="Phobius"/>
    </source>
</evidence>
<sequence>MVHWDLKAIVGLKWLAWCRHKMIRDILLSYIVSGDCIQVLGSLSMLATLLQTKELDESMLDALGILPQRK</sequence>
<gene>
    <name evidence="2" type="ORF">H6P81_010819</name>
</gene>
<dbReference type="AlphaFoldDB" id="A0AAV7EQI9"/>
<feature type="transmembrane region" description="Helical" evidence="1">
    <location>
        <begin position="27"/>
        <end position="50"/>
    </location>
</feature>
<proteinExistence type="predicted"/>
<dbReference type="Proteomes" id="UP000825729">
    <property type="component" value="Unassembled WGS sequence"/>
</dbReference>
<accession>A0AAV7EQI9</accession>
<evidence type="ECO:0000313" key="2">
    <source>
        <dbReference type="EMBL" id="KAG9450854.1"/>
    </source>
</evidence>
<organism evidence="2 3">
    <name type="scientific">Aristolochia fimbriata</name>
    <name type="common">White veined hardy Dutchman's pipe vine</name>
    <dbReference type="NCBI Taxonomy" id="158543"/>
    <lineage>
        <taxon>Eukaryota</taxon>
        <taxon>Viridiplantae</taxon>
        <taxon>Streptophyta</taxon>
        <taxon>Embryophyta</taxon>
        <taxon>Tracheophyta</taxon>
        <taxon>Spermatophyta</taxon>
        <taxon>Magnoliopsida</taxon>
        <taxon>Magnoliidae</taxon>
        <taxon>Piperales</taxon>
        <taxon>Aristolochiaceae</taxon>
        <taxon>Aristolochia</taxon>
    </lineage>
</organism>
<comment type="caution">
    <text evidence="2">The sequence shown here is derived from an EMBL/GenBank/DDBJ whole genome shotgun (WGS) entry which is preliminary data.</text>
</comment>
<name>A0AAV7EQI9_ARIFI</name>
<keyword evidence="1" id="KW-1133">Transmembrane helix</keyword>
<keyword evidence="1" id="KW-0472">Membrane</keyword>
<keyword evidence="1" id="KW-0812">Transmembrane</keyword>
<reference evidence="2 3" key="1">
    <citation type="submission" date="2021-07" db="EMBL/GenBank/DDBJ databases">
        <title>The Aristolochia fimbriata genome: insights into angiosperm evolution, floral development and chemical biosynthesis.</title>
        <authorList>
            <person name="Jiao Y."/>
        </authorList>
    </citation>
    <scope>NUCLEOTIDE SEQUENCE [LARGE SCALE GENOMIC DNA]</scope>
    <source>
        <strain evidence="2">IBCAS-2021</strain>
        <tissue evidence="2">Leaf</tissue>
    </source>
</reference>